<dbReference type="VEuPathDB" id="ToxoDB:EBH_0004430"/>
<gene>
    <name evidence="1" type="ORF">EBH_0004430</name>
</gene>
<organism evidence="1 2">
    <name type="scientific">Eimeria brunetti</name>
    <dbReference type="NCBI Taxonomy" id="51314"/>
    <lineage>
        <taxon>Eukaryota</taxon>
        <taxon>Sar</taxon>
        <taxon>Alveolata</taxon>
        <taxon>Apicomplexa</taxon>
        <taxon>Conoidasida</taxon>
        <taxon>Coccidia</taxon>
        <taxon>Eucoccidiorida</taxon>
        <taxon>Eimeriorina</taxon>
        <taxon>Eimeriidae</taxon>
        <taxon>Eimeria</taxon>
    </lineage>
</organism>
<protein>
    <recommendedName>
        <fullName evidence="3">RRM domain-containing protein</fullName>
    </recommendedName>
</protein>
<proteinExistence type="predicted"/>
<sequence>MRSQKRIGEFVVDWQDPDIPEPGSRSKNLVFLSNLPHAPRHILTDILCKAFSGCGKIQRLEIFDDRLRTLDQTDDNTLQAKGEQAIRDKLEKRFSPIFALAEFSSTEEKQKACSTYLRTFGVPCVDRLVYPEDAAVKTTLIATNMPFILTPDEIARILSFALVHDREDASHSAGVCRIRMTNPKLFGYEQLLVEARSDAAEPSFLLPLHKALPISEAFPHKKGFEFGDARTDGLLAGRQIGTTNSSALKDISDGEASGVLPNTCGSPMLDGCRQGQLLEKWAGANCTSDRCDSCDVVSAIDDESIFIPSISGLQREASLTFL</sequence>
<evidence type="ECO:0000313" key="2">
    <source>
        <dbReference type="Proteomes" id="UP000030750"/>
    </source>
</evidence>
<dbReference type="AlphaFoldDB" id="U6LQJ4"/>
<keyword evidence="2" id="KW-1185">Reference proteome</keyword>
<accession>U6LQJ4</accession>
<name>U6LQJ4_9EIME</name>
<dbReference type="CDD" id="cd00590">
    <property type="entry name" value="RRM_SF"/>
    <property type="match status" value="1"/>
</dbReference>
<evidence type="ECO:0008006" key="3">
    <source>
        <dbReference type="Google" id="ProtNLM"/>
    </source>
</evidence>
<dbReference type="Proteomes" id="UP000030750">
    <property type="component" value="Unassembled WGS sequence"/>
</dbReference>
<reference evidence="1" key="2">
    <citation type="submission" date="2013-10" db="EMBL/GenBank/DDBJ databases">
        <authorList>
            <person name="Aslett M."/>
        </authorList>
    </citation>
    <scope>NUCLEOTIDE SEQUENCE [LARGE SCALE GENOMIC DNA]</scope>
    <source>
        <strain evidence="1">Houghton</strain>
    </source>
</reference>
<evidence type="ECO:0000313" key="1">
    <source>
        <dbReference type="EMBL" id="CDJ52617.1"/>
    </source>
</evidence>
<reference evidence="1" key="1">
    <citation type="submission" date="2013-10" db="EMBL/GenBank/DDBJ databases">
        <title>Genomic analysis of the causative agents of coccidiosis in chickens.</title>
        <authorList>
            <person name="Reid A.J."/>
            <person name="Blake D."/>
            <person name="Billington K."/>
            <person name="Browne H."/>
            <person name="Dunn M."/>
            <person name="Hung S."/>
            <person name="Kawahara F."/>
            <person name="Miranda-Saavedra D."/>
            <person name="Mourier T."/>
            <person name="Nagra H."/>
            <person name="Otto T.D."/>
            <person name="Rawlings N."/>
            <person name="Sanchez A."/>
            <person name="Sanders M."/>
            <person name="Subramaniam C."/>
            <person name="Tay Y."/>
            <person name="Dear P."/>
            <person name="Doerig C."/>
            <person name="Gruber A."/>
            <person name="Parkinson J."/>
            <person name="Shirley M."/>
            <person name="Wan K.L."/>
            <person name="Berriman M."/>
            <person name="Tomley F."/>
            <person name="Pain A."/>
        </authorList>
    </citation>
    <scope>NUCLEOTIDE SEQUENCE [LARGE SCALE GENOMIC DNA]</scope>
    <source>
        <strain evidence="1">Houghton</strain>
    </source>
</reference>
<dbReference type="EMBL" id="HG713162">
    <property type="protein sequence ID" value="CDJ52617.1"/>
    <property type="molecule type" value="Genomic_DNA"/>
</dbReference>
<dbReference type="OrthoDB" id="345381at2759"/>